<reference evidence="2 5" key="2">
    <citation type="journal article" date="2019" name="Emerg. Microbes Infect.">
        <title>Comprehensive subspecies identification of 175 nontuberculous mycobacteria species based on 7547 genomic profiles.</title>
        <authorList>
            <person name="Matsumoto Y."/>
            <person name="Kinjo T."/>
            <person name="Motooka D."/>
            <person name="Nabeya D."/>
            <person name="Jung N."/>
            <person name="Uechi K."/>
            <person name="Horii T."/>
            <person name="Iida T."/>
            <person name="Fujita J."/>
            <person name="Nakamura S."/>
        </authorList>
    </citation>
    <scope>NUCLEOTIDE SEQUENCE [LARGE SCALE GENOMIC DNA]</scope>
    <source>
        <strain evidence="2 5">JCM 18113</strain>
    </source>
</reference>
<proteinExistence type="predicted"/>
<protein>
    <submittedName>
        <fullName evidence="3">Carboxymuconolactone decarboxylase</fullName>
    </submittedName>
</protein>
<evidence type="ECO:0000259" key="1">
    <source>
        <dbReference type="Pfam" id="PF02627"/>
    </source>
</evidence>
<keyword evidence="5" id="KW-1185">Reference proteome</keyword>
<dbReference type="EMBL" id="AP022590">
    <property type="protein sequence ID" value="BBY38122.1"/>
    <property type="molecule type" value="Genomic_DNA"/>
</dbReference>
<dbReference type="GO" id="GO:0051920">
    <property type="term" value="F:peroxiredoxin activity"/>
    <property type="evidence" value="ECO:0007669"/>
    <property type="project" value="InterPro"/>
</dbReference>
<dbReference type="EMBL" id="MVHW01000017">
    <property type="protein sequence ID" value="ORB04971.1"/>
    <property type="molecule type" value="Genomic_DNA"/>
</dbReference>
<dbReference type="STRING" id="560555.BST30_15675"/>
<evidence type="ECO:0000313" key="4">
    <source>
        <dbReference type="Proteomes" id="UP000192760"/>
    </source>
</evidence>
<dbReference type="RefSeq" id="WP_083096103.1">
    <property type="nucleotide sequence ID" value="NZ_AP022590.1"/>
</dbReference>
<dbReference type="Pfam" id="PF02627">
    <property type="entry name" value="CMD"/>
    <property type="match status" value="1"/>
</dbReference>
<gene>
    <name evidence="3" type="ORF">BST30_15675</name>
    <name evidence="2" type="ORF">MMAN_22560</name>
</gene>
<dbReference type="Proteomes" id="UP000465812">
    <property type="component" value="Chromosome"/>
</dbReference>
<organism evidence="3 4">
    <name type="scientific">Mycobacterium mantenii</name>
    <dbReference type="NCBI Taxonomy" id="560555"/>
    <lineage>
        <taxon>Bacteria</taxon>
        <taxon>Bacillati</taxon>
        <taxon>Actinomycetota</taxon>
        <taxon>Actinomycetes</taxon>
        <taxon>Mycobacteriales</taxon>
        <taxon>Mycobacteriaceae</taxon>
        <taxon>Mycobacterium</taxon>
        <taxon>Mycobacterium avium complex (MAC)</taxon>
    </lineage>
</organism>
<dbReference type="AlphaFoldDB" id="A0A1X0FT60"/>
<reference evidence="2" key="3">
    <citation type="submission" date="2020-02" db="EMBL/GenBank/DDBJ databases">
        <authorList>
            <person name="Matsumoto Y."/>
            <person name="Kinjo T."/>
            <person name="Motooka D."/>
            <person name="Nabeya D."/>
            <person name="Jung N."/>
            <person name="Uechi K."/>
            <person name="Horii T."/>
            <person name="Iida T."/>
            <person name="Fujita J."/>
            <person name="Nakamura S."/>
        </authorList>
    </citation>
    <scope>NUCLEOTIDE SEQUENCE</scope>
    <source>
        <strain evidence="2">JCM 18113</strain>
    </source>
</reference>
<dbReference type="InterPro" id="IPR003779">
    <property type="entry name" value="CMD-like"/>
</dbReference>
<dbReference type="InterPro" id="IPR029032">
    <property type="entry name" value="AhpD-like"/>
</dbReference>
<dbReference type="SUPFAM" id="SSF69118">
    <property type="entry name" value="AhpD-like"/>
    <property type="match status" value="1"/>
</dbReference>
<dbReference type="Gene3D" id="1.20.1290.10">
    <property type="entry name" value="AhpD-like"/>
    <property type="match status" value="1"/>
</dbReference>
<evidence type="ECO:0000313" key="2">
    <source>
        <dbReference type="EMBL" id="BBY38122.1"/>
    </source>
</evidence>
<reference evidence="3 4" key="1">
    <citation type="submission" date="2017-02" db="EMBL/GenBank/DDBJ databases">
        <title>The new phylogeny of genus Mycobacterium.</title>
        <authorList>
            <person name="Tortoli E."/>
            <person name="Trovato A."/>
            <person name="Cirillo D.M."/>
        </authorList>
    </citation>
    <scope>NUCLEOTIDE SEQUENCE [LARGE SCALE GENOMIC DNA]</scope>
    <source>
        <strain evidence="3 4">DSM 45255</strain>
    </source>
</reference>
<sequence>MRLGPLPADQWDAAVDRALSDMLPEARRNPAAAGNGLATLVRHPALVKAFLQFNVHVLMQSTLPARIRELAILRVAHRAGCDYEWFHHVGIGMRAGLSEQDIADVRNGEAADEFHCLVVLAVDELLDASNLSDHTWSALSERFDERQCMDLVFTIGCYNVLAMAFNAFGVEVEENFEGGLDNLT</sequence>
<dbReference type="Proteomes" id="UP000192760">
    <property type="component" value="Unassembled WGS sequence"/>
</dbReference>
<evidence type="ECO:0000313" key="5">
    <source>
        <dbReference type="Proteomes" id="UP000465812"/>
    </source>
</evidence>
<dbReference type="PANTHER" id="PTHR34846">
    <property type="entry name" value="4-CARBOXYMUCONOLACTONE DECARBOXYLASE FAMILY PROTEIN (AFU_ORTHOLOGUE AFUA_6G11590)"/>
    <property type="match status" value="1"/>
</dbReference>
<dbReference type="PANTHER" id="PTHR34846:SF5">
    <property type="entry name" value="CARBOXYMUCONOLACTONE DECARBOXYLASE-LIKE DOMAIN-CONTAINING PROTEIN"/>
    <property type="match status" value="1"/>
</dbReference>
<evidence type="ECO:0000313" key="3">
    <source>
        <dbReference type="EMBL" id="ORB04971.1"/>
    </source>
</evidence>
<name>A0A1X0FT60_MYCNT</name>
<feature type="domain" description="Carboxymuconolactone decarboxylase-like" evidence="1">
    <location>
        <begin position="44"/>
        <end position="114"/>
    </location>
</feature>
<accession>A0A1X0FT60</accession>